<feature type="transmembrane region" description="Helical" evidence="1">
    <location>
        <begin position="117"/>
        <end position="136"/>
    </location>
</feature>
<feature type="transmembrane region" description="Helical" evidence="1">
    <location>
        <begin position="12"/>
        <end position="30"/>
    </location>
</feature>
<keyword evidence="1" id="KW-0812">Transmembrane</keyword>
<accession>A0A7J6MM21</accession>
<evidence type="ECO:0000313" key="2">
    <source>
        <dbReference type="EMBL" id="KAF4672585.1"/>
    </source>
</evidence>
<organism evidence="2 3">
    <name type="scientific">Perkinsus chesapeaki</name>
    <name type="common">Clam parasite</name>
    <name type="synonym">Perkinsus andrewsi</name>
    <dbReference type="NCBI Taxonomy" id="330153"/>
    <lineage>
        <taxon>Eukaryota</taxon>
        <taxon>Sar</taxon>
        <taxon>Alveolata</taxon>
        <taxon>Perkinsozoa</taxon>
        <taxon>Perkinsea</taxon>
        <taxon>Perkinsida</taxon>
        <taxon>Perkinsidae</taxon>
        <taxon>Perkinsus</taxon>
    </lineage>
</organism>
<evidence type="ECO:0008006" key="4">
    <source>
        <dbReference type="Google" id="ProtNLM"/>
    </source>
</evidence>
<feature type="transmembrane region" description="Helical" evidence="1">
    <location>
        <begin position="92"/>
        <end position="112"/>
    </location>
</feature>
<feature type="transmembrane region" description="Helical" evidence="1">
    <location>
        <begin position="66"/>
        <end position="86"/>
    </location>
</feature>
<comment type="caution">
    <text evidence="2">The sequence shown here is derived from an EMBL/GenBank/DDBJ whole genome shotgun (WGS) entry which is preliminary data.</text>
</comment>
<proteinExistence type="predicted"/>
<feature type="transmembrane region" description="Helical" evidence="1">
    <location>
        <begin position="148"/>
        <end position="167"/>
    </location>
</feature>
<name>A0A7J6MM21_PERCH</name>
<dbReference type="EMBL" id="JAAPAO010000105">
    <property type="protein sequence ID" value="KAF4672585.1"/>
    <property type="molecule type" value="Genomic_DNA"/>
</dbReference>
<keyword evidence="1" id="KW-0472">Membrane</keyword>
<gene>
    <name evidence="2" type="ORF">FOL47_000336</name>
</gene>
<keyword evidence="3" id="KW-1185">Reference proteome</keyword>
<reference evidence="2 3" key="1">
    <citation type="submission" date="2020-04" db="EMBL/GenBank/DDBJ databases">
        <title>Perkinsus chesapeaki whole genome sequence.</title>
        <authorList>
            <person name="Bogema D.R."/>
        </authorList>
    </citation>
    <scope>NUCLEOTIDE SEQUENCE [LARGE SCALE GENOMIC DNA]</scope>
    <source>
        <strain evidence="2">ATCC PRA-425</strain>
    </source>
</reference>
<keyword evidence="1" id="KW-1133">Transmembrane helix</keyword>
<dbReference type="Proteomes" id="UP000591131">
    <property type="component" value="Unassembled WGS sequence"/>
</dbReference>
<evidence type="ECO:0000256" key="1">
    <source>
        <dbReference type="SAM" id="Phobius"/>
    </source>
</evidence>
<dbReference type="AlphaFoldDB" id="A0A7J6MM21"/>
<sequence length="211" mass="23014">MSIPVIPEIDLSIQTGVLLMALEGLFLLILQFDEQHISSFAARKLCHAGTGVLMLSLNTKYLINRLFAYGLVVSSLVMTWELIPGIPNWRFGIYGDIGITVYLVVVGIWYFLRLPIIVLAPVFFADPAGAVVGKWASRNFPRFNPQFVGSKTIMGSLAVLVVAFVTLHSPTGVLARSLVATTIALVEAFGGKYDNLNITAVVVTAWMLLTD</sequence>
<dbReference type="OrthoDB" id="419290at2759"/>
<protein>
    <recommendedName>
        <fullName evidence="4">Phosphatidate cytidylyltransferase</fullName>
    </recommendedName>
</protein>
<evidence type="ECO:0000313" key="3">
    <source>
        <dbReference type="Proteomes" id="UP000591131"/>
    </source>
</evidence>